<evidence type="ECO:0000256" key="7">
    <source>
        <dbReference type="ARBA" id="ARBA00022583"/>
    </source>
</evidence>
<evidence type="ECO:0000256" key="8">
    <source>
        <dbReference type="ARBA" id="ARBA00023054"/>
    </source>
</evidence>
<organism evidence="17 18">
    <name type="scientific">Patella caerulea</name>
    <name type="common">Rayed Mediterranean limpet</name>
    <dbReference type="NCBI Taxonomy" id="87958"/>
    <lineage>
        <taxon>Eukaryota</taxon>
        <taxon>Metazoa</taxon>
        <taxon>Spiralia</taxon>
        <taxon>Lophotrochozoa</taxon>
        <taxon>Mollusca</taxon>
        <taxon>Gastropoda</taxon>
        <taxon>Patellogastropoda</taxon>
        <taxon>Patelloidea</taxon>
        <taxon>Patellidae</taxon>
        <taxon>Patella</taxon>
    </lineage>
</organism>
<dbReference type="CDD" id="cd11619">
    <property type="entry name" value="HR1_CIP4-like"/>
    <property type="match status" value="1"/>
</dbReference>
<evidence type="ECO:0000256" key="1">
    <source>
        <dbReference type="ARBA" id="ARBA00004236"/>
    </source>
</evidence>
<evidence type="ECO:0000256" key="4">
    <source>
        <dbReference type="ARBA" id="ARBA00022443"/>
    </source>
</evidence>
<reference evidence="17 18" key="1">
    <citation type="submission" date="2024-01" db="EMBL/GenBank/DDBJ databases">
        <title>The genome of the rayed Mediterranean limpet Patella caerulea (Linnaeus, 1758).</title>
        <authorList>
            <person name="Anh-Thu Weber A."/>
            <person name="Halstead-Nussloch G."/>
        </authorList>
    </citation>
    <scope>NUCLEOTIDE SEQUENCE [LARGE SCALE GENOMIC DNA]</scope>
    <source>
        <strain evidence="17">AATW-2023a</strain>
        <tissue evidence="17">Whole specimen</tissue>
    </source>
</reference>
<dbReference type="InterPro" id="IPR011072">
    <property type="entry name" value="HR1_rho-bd"/>
</dbReference>
<dbReference type="GO" id="GO:0005737">
    <property type="term" value="C:cytoplasm"/>
    <property type="evidence" value="ECO:0007669"/>
    <property type="project" value="UniProtKB-SubCell"/>
</dbReference>
<dbReference type="CDD" id="cd07653">
    <property type="entry name" value="F-BAR_CIP4-like"/>
    <property type="match status" value="1"/>
</dbReference>
<dbReference type="SUPFAM" id="SSF50044">
    <property type="entry name" value="SH3-domain"/>
    <property type="match status" value="1"/>
</dbReference>
<dbReference type="InterPro" id="IPR001452">
    <property type="entry name" value="SH3_domain"/>
</dbReference>
<dbReference type="PANTHER" id="PTHR15735:SF12">
    <property type="entry name" value="CDC42-INTERACTING PROTEIN 4, ISOFORM B"/>
    <property type="match status" value="1"/>
</dbReference>
<dbReference type="CDD" id="cd11911">
    <property type="entry name" value="SH3_CIP4-like"/>
    <property type="match status" value="1"/>
</dbReference>
<feature type="region of interest" description="Disordered" evidence="13">
    <location>
        <begin position="417"/>
        <end position="466"/>
    </location>
</feature>
<evidence type="ECO:0000256" key="9">
    <source>
        <dbReference type="ARBA" id="ARBA00023136"/>
    </source>
</evidence>
<dbReference type="AlphaFoldDB" id="A0AAN8KJ35"/>
<evidence type="ECO:0000256" key="11">
    <source>
        <dbReference type="PROSITE-ProRule" id="PRU01077"/>
    </source>
</evidence>
<keyword evidence="9" id="KW-0472">Membrane</keyword>
<sequence length="553" mass="63853">MSWGTELWDQYDTIAHHTQRGIEFNEKFTHFLKERCTIELDYARSLKKLVRNFQPRKKEEDEYQFTWAKGFIDMVNELHDVASQHEVVAENLQGNVMKDMQNLIAELKQERKRLLNEGQKIQEQLNKSYQHLDRAKNRYEKGFKEAEKTMENYRKADADINLSRAEVEKTRMLMNTKAQLCEECKNEYAAQLLTTNQHQSNFYTNLMPEVFQQLQQMDEKRINRLKDFIHQCAEVEANVIPIINTCIDGMKKAANNIDANNDSRLVIDRNKSGFPKPDDIPFEDLSLGQSIENSNNVTPKNTLDHKNTSKLATLSGKSKKRTGLFGLFGSSKTDDQKEDFSDLPPNQRRRKLTQKIDSIKKEMAKESAEREGMLKMKDVYCNNPALGDPTTLDKKVEENAQKIDGLRQELQKFEGYLNDAENNSSRGRDKRNSTSDDSISMTASESSVIQRQDNSLPGTPQTQHNVTNVYAPVDGDVDDDEDEFNYPVIGTCRALYRFEAVNEGSVPMDENEEMFIIEQDQGDGWTRIRKDDNIEGFVPTSYLQCHLYEVDQV</sequence>
<dbReference type="Proteomes" id="UP001347796">
    <property type="component" value="Unassembled WGS sequence"/>
</dbReference>
<keyword evidence="18" id="KW-1185">Reference proteome</keyword>
<feature type="coiled-coil region" evidence="12">
    <location>
        <begin position="97"/>
        <end position="156"/>
    </location>
</feature>
<keyword evidence="7" id="KW-0254">Endocytosis</keyword>
<dbReference type="Gene3D" id="1.20.1270.60">
    <property type="entry name" value="Arfaptin homology (AH) domain/BAR domain"/>
    <property type="match status" value="1"/>
</dbReference>
<dbReference type="PROSITE" id="PS51741">
    <property type="entry name" value="F_BAR"/>
    <property type="match status" value="1"/>
</dbReference>
<dbReference type="InterPro" id="IPR057870">
    <property type="entry name" value="HR1_TOCA"/>
</dbReference>
<gene>
    <name evidence="17" type="ORF">SNE40_001319</name>
</gene>
<dbReference type="GO" id="GO:0006897">
    <property type="term" value="P:endocytosis"/>
    <property type="evidence" value="ECO:0007669"/>
    <property type="project" value="UniProtKB-KW"/>
</dbReference>
<evidence type="ECO:0000259" key="15">
    <source>
        <dbReference type="PROSITE" id="PS51741"/>
    </source>
</evidence>
<dbReference type="GO" id="GO:0005886">
    <property type="term" value="C:plasma membrane"/>
    <property type="evidence" value="ECO:0007669"/>
    <property type="project" value="UniProtKB-SubCell"/>
</dbReference>
<evidence type="ECO:0000256" key="10">
    <source>
        <dbReference type="PROSITE-ProRule" id="PRU00192"/>
    </source>
</evidence>
<dbReference type="SUPFAM" id="SSF103657">
    <property type="entry name" value="BAR/IMD domain-like"/>
    <property type="match status" value="1"/>
</dbReference>
<evidence type="ECO:0000259" key="16">
    <source>
        <dbReference type="PROSITE" id="PS51860"/>
    </source>
</evidence>
<proteinExistence type="inferred from homology"/>
<dbReference type="Pfam" id="PF25610">
    <property type="entry name" value="HR1_TOCA"/>
    <property type="match status" value="1"/>
</dbReference>
<evidence type="ECO:0000256" key="3">
    <source>
        <dbReference type="ARBA" id="ARBA00009426"/>
    </source>
</evidence>
<feature type="domain" description="F-BAR" evidence="15">
    <location>
        <begin position="1"/>
        <end position="262"/>
    </location>
</feature>
<keyword evidence="4 10" id="KW-0728">SH3 domain</keyword>
<dbReference type="SMART" id="SM00055">
    <property type="entry name" value="FCH"/>
    <property type="match status" value="1"/>
</dbReference>
<name>A0AAN8KJ35_PATCE</name>
<evidence type="ECO:0000259" key="14">
    <source>
        <dbReference type="PROSITE" id="PS50002"/>
    </source>
</evidence>
<evidence type="ECO:0000256" key="5">
    <source>
        <dbReference type="ARBA" id="ARBA00022475"/>
    </source>
</evidence>
<comment type="subcellular location">
    <subcellularLocation>
        <location evidence="1">Cell membrane</location>
    </subcellularLocation>
    <subcellularLocation>
        <location evidence="2">Cytoplasm</location>
    </subcellularLocation>
</comment>
<dbReference type="InterPro" id="IPR036028">
    <property type="entry name" value="SH3-like_dom_sf"/>
</dbReference>
<accession>A0AAN8KJ35</accession>
<feature type="compositionally biased region" description="Polar residues" evidence="13">
    <location>
        <begin position="435"/>
        <end position="466"/>
    </location>
</feature>
<dbReference type="FunFam" id="1.20.1270.60:FF:000002">
    <property type="entry name" value="Formin-binding protein 1-like isoform 1"/>
    <property type="match status" value="1"/>
</dbReference>
<evidence type="ECO:0008006" key="19">
    <source>
        <dbReference type="Google" id="ProtNLM"/>
    </source>
</evidence>
<dbReference type="Pfam" id="PF00611">
    <property type="entry name" value="FCH"/>
    <property type="match status" value="1"/>
</dbReference>
<comment type="similarity">
    <text evidence="3">Belongs to the FNBP1 family.</text>
</comment>
<keyword evidence="5" id="KW-1003">Cell membrane</keyword>
<evidence type="ECO:0000256" key="6">
    <source>
        <dbReference type="ARBA" id="ARBA00022490"/>
    </source>
</evidence>
<keyword evidence="8 11" id="KW-0175">Coiled coil</keyword>
<comment type="caution">
    <text evidence="17">The sequence shown here is derived from an EMBL/GenBank/DDBJ whole genome shotgun (WGS) entry which is preliminary data.</text>
</comment>
<dbReference type="EMBL" id="JAZGQO010000001">
    <property type="protein sequence ID" value="KAK6196013.1"/>
    <property type="molecule type" value="Genomic_DNA"/>
</dbReference>
<dbReference type="FunFam" id="2.30.30.40:FF:000203">
    <property type="entry name" value="Cdc42-interacting protein 4, isoform F"/>
    <property type="match status" value="1"/>
</dbReference>
<evidence type="ECO:0000256" key="2">
    <source>
        <dbReference type="ARBA" id="ARBA00004496"/>
    </source>
</evidence>
<dbReference type="Pfam" id="PF00018">
    <property type="entry name" value="SH3_1"/>
    <property type="match status" value="1"/>
</dbReference>
<dbReference type="PANTHER" id="PTHR15735">
    <property type="entry name" value="FCH AND DOUBLE SH3 DOMAINS PROTEIN"/>
    <property type="match status" value="1"/>
</dbReference>
<dbReference type="Gene3D" id="2.30.30.40">
    <property type="entry name" value="SH3 Domains"/>
    <property type="match status" value="1"/>
</dbReference>
<evidence type="ECO:0000256" key="13">
    <source>
        <dbReference type="SAM" id="MobiDB-lite"/>
    </source>
</evidence>
<dbReference type="PROSITE" id="PS50002">
    <property type="entry name" value="SH3"/>
    <property type="match status" value="1"/>
</dbReference>
<dbReference type="PROSITE" id="PS51860">
    <property type="entry name" value="REM_1"/>
    <property type="match status" value="1"/>
</dbReference>
<dbReference type="GO" id="GO:0007165">
    <property type="term" value="P:signal transduction"/>
    <property type="evidence" value="ECO:0007669"/>
    <property type="project" value="InterPro"/>
</dbReference>
<dbReference type="InterPro" id="IPR027267">
    <property type="entry name" value="AH/BAR_dom_sf"/>
</dbReference>
<evidence type="ECO:0000313" key="18">
    <source>
        <dbReference type="Proteomes" id="UP001347796"/>
    </source>
</evidence>
<feature type="domain" description="SH3" evidence="14">
    <location>
        <begin position="487"/>
        <end position="548"/>
    </location>
</feature>
<evidence type="ECO:0000313" key="17">
    <source>
        <dbReference type="EMBL" id="KAK6196013.1"/>
    </source>
</evidence>
<evidence type="ECO:0000256" key="12">
    <source>
        <dbReference type="SAM" id="Coils"/>
    </source>
</evidence>
<keyword evidence="6" id="KW-0963">Cytoplasm</keyword>
<dbReference type="InterPro" id="IPR031160">
    <property type="entry name" value="F_BAR_dom"/>
</dbReference>
<protein>
    <recommendedName>
        <fullName evidence="19">Formin-binding protein 1-like</fullName>
    </recommendedName>
</protein>
<dbReference type="Gene3D" id="6.10.140.470">
    <property type="match status" value="1"/>
</dbReference>
<dbReference type="SMART" id="SM00326">
    <property type="entry name" value="SH3"/>
    <property type="match status" value="1"/>
</dbReference>
<feature type="domain" description="REM-1" evidence="16">
    <location>
        <begin position="342"/>
        <end position="419"/>
    </location>
</feature>
<dbReference type="InterPro" id="IPR001060">
    <property type="entry name" value="FCH_dom"/>
</dbReference>